<dbReference type="PANTHER" id="PTHR42760:SF122">
    <property type="entry name" value="NAD(P)-BINDING PROTEIN"/>
    <property type="match status" value="1"/>
</dbReference>
<keyword evidence="5" id="KW-1185">Reference proteome</keyword>
<dbReference type="GO" id="GO:0016491">
    <property type="term" value="F:oxidoreductase activity"/>
    <property type="evidence" value="ECO:0007669"/>
    <property type="project" value="UniProtKB-KW"/>
</dbReference>
<name>A0ABW3VS36_9PSEU</name>
<comment type="similarity">
    <text evidence="1 2">Belongs to the short-chain dehydrogenases/reductases (SDR) family.</text>
</comment>
<keyword evidence="4" id="KW-0560">Oxidoreductase</keyword>
<dbReference type="SUPFAM" id="SSF51735">
    <property type="entry name" value="NAD(P)-binding Rossmann-fold domains"/>
    <property type="match status" value="1"/>
</dbReference>
<dbReference type="InterPro" id="IPR020904">
    <property type="entry name" value="Sc_DH/Rdtase_CS"/>
</dbReference>
<evidence type="ECO:0000256" key="2">
    <source>
        <dbReference type="RuleBase" id="RU000363"/>
    </source>
</evidence>
<gene>
    <name evidence="4" type="ORF">ACFQ34_32695</name>
</gene>
<dbReference type="EC" id="1.1.1.-" evidence="4"/>
<dbReference type="InterPro" id="IPR036291">
    <property type="entry name" value="NAD(P)-bd_dom_sf"/>
</dbReference>
<dbReference type="InterPro" id="IPR057326">
    <property type="entry name" value="KR_dom"/>
</dbReference>
<dbReference type="Pfam" id="PF00106">
    <property type="entry name" value="adh_short"/>
    <property type="match status" value="1"/>
</dbReference>
<dbReference type="PRINTS" id="PR00081">
    <property type="entry name" value="GDHRDH"/>
</dbReference>
<organism evidence="4 5">
    <name type="scientific">Pseudonocardia benzenivorans</name>
    <dbReference type="NCBI Taxonomy" id="228005"/>
    <lineage>
        <taxon>Bacteria</taxon>
        <taxon>Bacillati</taxon>
        <taxon>Actinomycetota</taxon>
        <taxon>Actinomycetes</taxon>
        <taxon>Pseudonocardiales</taxon>
        <taxon>Pseudonocardiaceae</taxon>
        <taxon>Pseudonocardia</taxon>
    </lineage>
</organism>
<reference evidence="5" key="1">
    <citation type="journal article" date="2019" name="Int. J. Syst. Evol. Microbiol.">
        <title>The Global Catalogue of Microorganisms (GCM) 10K type strain sequencing project: providing services to taxonomists for standard genome sequencing and annotation.</title>
        <authorList>
            <consortium name="The Broad Institute Genomics Platform"/>
            <consortium name="The Broad Institute Genome Sequencing Center for Infectious Disease"/>
            <person name="Wu L."/>
            <person name="Ma J."/>
        </authorList>
    </citation>
    <scope>NUCLEOTIDE SEQUENCE [LARGE SCALE GENOMIC DNA]</scope>
    <source>
        <strain evidence="5">CCUG 49018</strain>
    </source>
</reference>
<dbReference type="EMBL" id="JBHTMB010000331">
    <property type="protein sequence ID" value="MFD1238062.1"/>
    <property type="molecule type" value="Genomic_DNA"/>
</dbReference>
<dbReference type="PRINTS" id="PR00080">
    <property type="entry name" value="SDRFAMILY"/>
</dbReference>
<dbReference type="CDD" id="cd05233">
    <property type="entry name" value="SDR_c"/>
    <property type="match status" value="1"/>
</dbReference>
<dbReference type="SMART" id="SM00822">
    <property type="entry name" value="PKS_KR"/>
    <property type="match status" value="1"/>
</dbReference>
<dbReference type="InterPro" id="IPR002347">
    <property type="entry name" value="SDR_fam"/>
</dbReference>
<dbReference type="RefSeq" id="WP_379653400.1">
    <property type="nucleotide sequence ID" value="NZ_JBHTMB010000331.1"/>
</dbReference>
<dbReference type="PROSITE" id="PS00061">
    <property type="entry name" value="ADH_SHORT"/>
    <property type="match status" value="1"/>
</dbReference>
<evidence type="ECO:0000259" key="3">
    <source>
        <dbReference type="SMART" id="SM00822"/>
    </source>
</evidence>
<accession>A0ABW3VS36</accession>
<protein>
    <submittedName>
        <fullName evidence="4">SDR family NAD(P)-dependent oxidoreductase</fullName>
        <ecNumber evidence="4">1.1.1.-</ecNumber>
    </submittedName>
</protein>
<dbReference type="Proteomes" id="UP001597182">
    <property type="component" value="Unassembled WGS sequence"/>
</dbReference>
<dbReference type="PANTHER" id="PTHR42760">
    <property type="entry name" value="SHORT-CHAIN DEHYDROGENASES/REDUCTASES FAMILY MEMBER"/>
    <property type="match status" value="1"/>
</dbReference>
<feature type="domain" description="Ketoreductase" evidence="3">
    <location>
        <begin position="7"/>
        <end position="196"/>
    </location>
</feature>
<sequence length="251" mass="26019">MSADSRPVAVVSGGTSGIGRAVALRLAASHGYTVVAFGNVAAEVDVMRQEHPDIDLRTADVSDAAQVDALIADVLARHGRIDGLVNAAAVMTRGTALEVDEAAWDRTFDINVKGVYLLTRRVLPAMIAAGGGAVVNFASPSGNGGTDHLAYCASKGAIMALTTSLALDHLADHVRVNAVIPGSTRTGMNRDRSEEMHRRIGRTNVSGRVNDPDDVARAVAFLLGRDSATISGAFLDVGAVSGQMVVIPKAP</sequence>
<evidence type="ECO:0000313" key="5">
    <source>
        <dbReference type="Proteomes" id="UP001597182"/>
    </source>
</evidence>
<dbReference type="Gene3D" id="3.40.50.720">
    <property type="entry name" value="NAD(P)-binding Rossmann-like Domain"/>
    <property type="match status" value="1"/>
</dbReference>
<evidence type="ECO:0000313" key="4">
    <source>
        <dbReference type="EMBL" id="MFD1238062.1"/>
    </source>
</evidence>
<evidence type="ECO:0000256" key="1">
    <source>
        <dbReference type="ARBA" id="ARBA00006484"/>
    </source>
</evidence>
<comment type="caution">
    <text evidence="4">The sequence shown here is derived from an EMBL/GenBank/DDBJ whole genome shotgun (WGS) entry which is preliminary data.</text>
</comment>
<proteinExistence type="inferred from homology"/>